<dbReference type="RefSeq" id="WP_380165097.1">
    <property type="nucleotide sequence ID" value="NZ_JBHTNU010000008.1"/>
</dbReference>
<proteinExistence type="predicted"/>
<dbReference type="EMBL" id="JBHTNU010000008">
    <property type="protein sequence ID" value="MFD1427251.1"/>
    <property type="molecule type" value="Genomic_DNA"/>
</dbReference>
<comment type="caution">
    <text evidence="2">The sequence shown here is derived from an EMBL/GenBank/DDBJ whole genome shotgun (WGS) entry which is preliminary data.</text>
</comment>
<feature type="transmembrane region" description="Helical" evidence="1">
    <location>
        <begin position="37"/>
        <end position="57"/>
    </location>
</feature>
<evidence type="ECO:0000313" key="2">
    <source>
        <dbReference type="EMBL" id="MFD1427251.1"/>
    </source>
</evidence>
<reference evidence="3" key="1">
    <citation type="journal article" date="2019" name="Int. J. Syst. Evol. Microbiol.">
        <title>The Global Catalogue of Microorganisms (GCM) 10K type strain sequencing project: providing services to taxonomists for standard genome sequencing and annotation.</title>
        <authorList>
            <consortium name="The Broad Institute Genomics Platform"/>
            <consortium name="The Broad Institute Genome Sequencing Center for Infectious Disease"/>
            <person name="Wu L."/>
            <person name="Ma J."/>
        </authorList>
    </citation>
    <scope>NUCLEOTIDE SEQUENCE [LARGE SCALE GENOMIC DNA]</scope>
    <source>
        <strain evidence="3">S1</strain>
    </source>
</reference>
<keyword evidence="1" id="KW-1133">Transmembrane helix</keyword>
<keyword evidence="1" id="KW-0812">Transmembrane</keyword>
<keyword evidence="1" id="KW-0472">Membrane</keyword>
<organism evidence="2 3">
    <name type="scientific">Kroppenstedtia sanguinis</name>
    <dbReference type="NCBI Taxonomy" id="1380684"/>
    <lineage>
        <taxon>Bacteria</taxon>
        <taxon>Bacillati</taxon>
        <taxon>Bacillota</taxon>
        <taxon>Bacilli</taxon>
        <taxon>Bacillales</taxon>
        <taxon>Thermoactinomycetaceae</taxon>
        <taxon>Kroppenstedtia</taxon>
    </lineage>
</organism>
<accession>A0ABW4CAU5</accession>
<protein>
    <submittedName>
        <fullName evidence="2">Uncharacterized protein</fullName>
    </submittedName>
</protein>
<feature type="transmembrane region" description="Helical" evidence="1">
    <location>
        <begin position="6"/>
        <end position="25"/>
    </location>
</feature>
<dbReference type="Proteomes" id="UP001597282">
    <property type="component" value="Unassembled WGS sequence"/>
</dbReference>
<feature type="transmembrane region" description="Helical" evidence="1">
    <location>
        <begin position="69"/>
        <end position="89"/>
    </location>
</feature>
<keyword evidence="3" id="KW-1185">Reference proteome</keyword>
<evidence type="ECO:0000313" key="3">
    <source>
        <dbReference type="Proteomes" id="UP001597282"/>
    </source>
</evidence>
<evidence type="ECO:0000256" key="1">
    <source>
        <dbReference type="SAM" id="Phobius"/>
    </source>
</evidence>
<sequence length="92" mass="10058">MFPSPISWFINSPVSFILTVIGLWLDRLMIAGRSSTTAAIVDFLVYSLLIYGLPYLLPSVYANTHTALTVGLLLAGSELFFQPLFYVVAGKG</sequence>
<name>A0ABW4CAU5_9BACL</name>
<gene>
    <name evidence="2" type="ORF">ACFQ4Y_09975</name>
</gene>